<feature type="transmembrane region" description="Helical" evidence="2">
    <location>
        <begin position="115"/>
        <end position="134"/>
    </location>
</feature>
<dbReference type="Proteomes" id="UP000199207">
    <property type="component" value="Unassembled WGS sequence"/>
</dbReference>
<reference evidence="3 4" key="1">
    <citation type="submission" date="2016-10" db="EMBL/GenBank/DDBJ databases">
        <authorList>
            <person name="de Groot N.N."/>
        </authorList>
    </citation>
    <scope>NUCLEOTIDE SEQUENCE [LARGE SCALE GENOMIC DNA]</scope>
    <source>
        <strain evidence="3 4">CGMCC 4.5739</strain>
    </source>
</reference>
<keyword evidence="2" id="KW-1133">Transmembrane helix</keyword>
<dbReference type="EMBL" id="FOLM01000005">
    <property type="protein sequence ID" value="SFC71727.1"/>
    <property type="molecule type" value="Genomic_DNA"/>
</dbReference>
<evidence type="ECO:0000256" key="2">
    <source>
        <dbReference type="SAM" id="Phobius"/>
    </source>
</evidence>
<dbReference type="InterPro" id="IPR021403">
    <property type="entry name" value="DUF3043"/>
</dbReference>
<gene>
    <name evidence="3" type="ORF">SAMN05421773_105197</name>
</gene>
<protein>
    <recommendedName>
        <fullName evidence="5">DUF3043 domain-containing protein</fullName>
    </recommendedName>
</protein>
<dbReference type="STRING" id="910347.SAMN05421773_105197"/>
<evidence type="ECO:0000313" key="4">
    <source>
        <dbReference type="Proteomes" id="UP000199207"/>
    </source>
</evidence>
<name>A0A1I1LEZ3_9ACTN</name>
<evidence type="ECO:0000313" key="3">
    <source>
        <dbReference type="EMBL" id="SFC71727.1"/>
    </source>
</evidence>
<feature type="region of interest" description="Disordered" evidence="1">
    <location>
        <begin position="1"/>
        <end position="48"/>
    </location>
</feature>
<organism evidence="3 4">
    <name type="scientific">Streptomyces aidingensis</name>
    <dbReference type="NCBI Taxonomy" id="910347"/>
    <lineage>
        <taxon>Bacteria</taxon>
        <taxon>Bacillati</taxon>
        <taxon>Actinomycetota</taxon>
        <taxon>Actinomycetes</taxon>
        <taxon>Kitasatosporales</taxon>
        <taxon>Streptomycetaceae</taxon>
        <taxon>Streptomyces</taxon>
    </lineage>
</organism>
<dbReference type="AlphaFoldDB" id="A0A1I1LEZ3"/>
<dbReference type="Pfam" id="PF11241">
    <property type="entry name" value="DUF3043"/>
    <property type="match status" value="1"/>
</dbReference>
<feature type="compositionally biased region" description="Basic and acidic residues" evidence="1">
    <location>
        <begin position="37"/>
        <end position="48"/>
    </location>
</feature>
<accession>A0A1I1LEZ3</accession>
<keyword evidence="2" id="KW-0472">Membrane</keyword>
<keyword evidence="4" id="KW-1185">Reference proteome</keyword>
<keyword evidence="2" id="KW-0812">Transmembrane</keyword>
<sequence>MTDEDAVRDPQAPKGRPTPKRREALAQRKVSVKPPANRKEAARRAREARRAQLGKQREALINGDERYLPYRDRGPVRRFARDFVDSRWQLAEWFLPIAVAILIASMFPAYQAFALLAWLLIIVLIVLDETILGFRLRGALRRRFPDENRKGAVFYAILRTLQMRRLRLPKPQVKRGEPPRD</sequence>
<evidence type="ECO:0000256" key="1">
    <source>
        <dbReference type="SAM" id="MobiDB-lite"/>
    </source>
</evidence>
<feature type="transmembrane region" description="Helical" evidence="2">
    <location>
        <begin position="90"/>
        <end position="109"/>
    </location>
</feature>
<evidence type="ECO:0008006" key="5">
    <source>
        <dbReference type="Google" id="ProtNLM"/>
    </source>
</evidence>
<proteinExistence type="predicted"/>